<name>A0ACB7TSC6_DIOAL</name>
<sequence>MDNIVLIFDFDQTIIDCDSDEWVVNELGIGELFRQLLPSMTWNTLMDTMMKELHAQGKTIENIVKCLRRVQLDAHIINAIKSAYAMGCDLRIVSDANLLFIETILKKHEVLDCFSEINTNPCYVDEDGRLRILPYNDHINSPHGCSLCPTNMCKGKIIERMKTKMASKTKGNQFIYLGDGKGDYCPSLKLNEGDHIMAKKDHPLFELISENSKLIKAEVHQWSNGEELERILIQLISNYQMSSSSTTSNGSSSLISMDCKLETLPMASHDQSSISQPVSVPH</sequence>
<dbReference type="EC" id="3.6.1.1" evidence="1"/>
<dbReference type="EC" id="3.1.3.75" evidence="1"/>
<dbReference type="Proteomes" id="UP000827976">
    <property type="component" value="Chromosome 20"/>
</dbReference>
<keyword evidence="2" id="KW-1185">Reference proteome</keyword>
<protein>
    <submittedName>
        <fullName evidence="1">Phosphoethanolamine/phosphocholine phosphatase protein</fullName>
        <ecNumber evidence="1">3.1.3.75</ecNumber>
        <ecNumber evidence="1">3.6.1.1</ecNumber>
    </submittedName>
</protein>
<evidence type="ECO:0000313" key="2">
    <source>
        <dbReference type="Proteomes" id="UP000827976"/>
    </source>
</evidence>
<proteinExistence type="predicted"/>
<reference evidence="2" key="1">
    <citation type="journal article" date="2022" name="Nat. Commun.">
        <title>Chromosome evolution and the genetic basis of agronomically important traits in greater yam.</title>
        <authorList>
            <person name="Bredeson J.V."/>
            <person name="Lyons J.B."/>
            <person name="Oniyinde I.O."/>
            <person name="Okereke N.R."/>
            <person name="Kolade O."/>
            <person name="Nnabue I."/>
            <person name="Nwadili C.O."/>
            <person name="Hribova E."/>
            <person name="Parker M."/>
            <person name="Nwogha J."/>
            <person name="Shu S."/>
            <person name="Carlson J."/>
            <person name="Kariba R."/>
            <person name="Muthemba S."/>
            <person name="Knop K."/>
            <person name="Barton G.J."/>
            <person name="Sherwood A.V."/>
            <person name="Lopez-Montes A."/>
            <person name="Asiedu R."/>
            <person name="Jamnadass R."/>
            <person name="Muchugi A."/>
            <person name="Goodstein D."/>
            <person name="Egesi C.N."/>
            <person name="Featherston J."/>
            <person name="Asfaw A."/>
            <person name="Simpson G.G."/>
            <person name="Dolezel J."/>
            <person name="Hendre P.S."/>
            <person name="Van Deynze A."/>
            <person name="Kumar P.L."/>
            <person name="Obidiegwu J.E."/>
            <person name="Bhattacharjee R."/>
            <person name="Rokhsar D.S."/>
        </authorList>
    </citation>
    <scope>NUCLEOTIDE SEQUENCE [LARGE SCALE GENOMIC DNA]</scope>
    <source>
        <strain evidence="2">cv. TDa95/00328</strain>
    </source>
</reference>
<gene>
    <name evidence="1" type="ORF">IHE45_20G044400</name>
</gene>
<dbReference type="EMBL" id="CM037030">
    <property type="protein sequence ID" value="KAH7651243.1"/>
    <property type="molecule type" value="Genomic_DNA"/>
</dbReference>
<accession>A0ACB7TSC6</accession>
<evidence type="ECO:0000313" key="1">
    <source>
        <dbReference type="EMBL" id="KAH7651243.1"/>
    </source>
</evidence>
<organism evidence="1 2">
    <name type="scientific">Dioscorea alata</name>
    <name type="common">Purple yam</name>
    <dbReference type="NCBI Taxonomy" id="55571"/>
    <lineage>
        <taxon>Eukaryota</taxon>
        <taxon>Viridiplantae</taxon>
        <taxon>Streptophyta</taxon>
        <taxon>Embryophyta</taxon>
        <taxon>Tracheophyta</taxon>
        <taxon>Spermatophyta</taxon>
        <taxon>Magnoliopsida</taxon>
        <taxon>Liliopsida</taxon>
        <taxon>Dioscoreales</taxon>
        <taxon>Dioscoreaceae</taxon>
        <taxon>Dioscorea</taxon>
    </lineage>
</organism>
<comment type="caution">
    <text evidence="1">The sequence shown here is derived from an EMBL/GenBank/DDBJ whole genome shotgun (WGS) entry which is preliminary data.</text>
</comment>
<keyword evidence="1" id="KW-0378">Hydrolase</keyword>